<protein>
    <submittedName>
        <fullName evidence="1">Uncharacterized protein</fullName>
    </submittedName>
</protein>
<proteinExistence type="predicted"/>
<keyword evidence="2" id="KW-1185">Reference proteome</keyword>
<comment type="caution">
    <text evidence="1">The sequence shown here is derived from an EMBL/GenBank/DDBJ whole genome shotgun (WGS) entry which is preliminary data.</text>
</comment>
<evidence type="ECO:0000313" key="1">
    <source>
        <dbReference type="EMBL" id="MFB6392569.1"/>
    </source>
</evidence>
<dbReference type="Proteomes" id="UP001582793">
    <property type="component" value="Unassembled WGS sequence"/>
</dbReference>
<reference evidence="1 2" key="1">
    <citation type="submission" date="2024-04" db="EMBL/GenBank/DDBJ databases">
        <title>Polymorphospora sp. isolated from Baiyangdian Lake in Xiong'an New Area.</title>
        <authorList>
            <person name="Zhang X."/>
            <person name="Liu J."/>
        </authorList>
    </citation>
    <scope>NUCLEOTIDE SEQUENCE [LARGE SCALE GENOMIC DNA]</scope>
    <source>
        <strain evidence="1 2">2-325</strain>
    </source>
</reference>
<sequence length="59" mass="6465">MTLPSRVGEAMDYVLKDSPDWHNLKTSLWDAHAARNLHYGHSVDTISPLSGQVCNGGKS</sequence>
<name>A0ABV5CLD6_9ACTN</name>
<organism evidence="1 2">
    <name type="scientific">Polymorphospora lycopeni</name>
    <dbReference type="NCBI Taxonomy" id="3140240"/>
    <lineage>
        <taxon>Bacteria</taxon>
        <taxon>Bacillati</taxon>
        <taxon>Actinomycetota</taxon>
        <taxon>Actinomycetes</taxon>
        <taxon>Micromonosporales</taxon>
        <taxon>Micromonosporaceae</taxon>
        <taxon>Polymorphospora</taxon>
    </lineage>
</organism>
<accession>A0ABV5CLD6</accession>
<dbReference type="EMBL" id="JBCGDC010000011">
    <property type="protein sequence ID" value="MFB6392569.1"/>
    <property type="molecule type" value="Genomic_DNA"/>
</dbReference>
<gene>
    <name evidence="1" type="ORF">AAFH96_05555</name>
</gene>
<evidence type="ECO:0000313" key="2">
    <source>
        <dbReference type="Proteomes" id="UP001582793"/>
    </source>
</evidence>